<evidence type="ECO:0000256" key="3">
    <source>
        <dbReference type="ARBA" id="ARBA00023004"/>
    </source>
</evidence>
<comment type="cofactor">
    <cofactor evidence="1">
        <name>Fe(2+)</name>
        <dbReference type="ChEBI" id="CHEBI:29033"/>
    </cofactor>
</comment>
<dbReference type="EMBL" id="SMLB01000021">
    <property type="protein sequence ID" value="TDD68363.1"/>
    <property type="molecule type" value="Genomic_DNA"/>
</dbReference>
<sequence>MASGLSQPGPRPWSLARLLAPHDADLFLRHYWETAYLHVDRGDPGYYADLVTLRDIDALVATSNLEAGQIRAAGGPLGPAGDPDEDAEAQPALAGGAARGRASTSPGGPEWLYEQFRAGSSLVLSFLQGRSAALRDFCNDLGRELSAGVQANAYVTPAHAQGLAAHYDTHDVFVVQVAGTKVWKLYDIPVPVPLNSQHYRREEHAPSAPPVVVEVAAGDVLYVPRGLVHEAQSTDAVSVHLAVGVLTLTWADVLHAAVDDVARRNPAGRRALPTAFARDADARSMAVDGVSSALAQLRRRAEPAALIDRMAAVAMSRLTPDVDGYLCGIAAGPELDLTTPLDRHDRDTWSVDLREDGRLVLASGTRRLSMPARLESELEWLVTAPLPVSAADLPGTLAAEDRLVLFRRLVSEGFLRLPGTGQGAPSSAPASAARAASTAVSSAAADSGAPAPSTR</sequence>
<keyword evidence="3" id="KW-0408">Iron</keyword>
<keyword evidence="2" id="KW-0479">Metal-binding</keyword>
<evidence type="ECO:0000256" key="4">
    <source>
        <dbReference type="SAM" id="MobiDB-lite"/>
    </source>
</evidence>
<dbReference type="GO" id="GO:0032453">
    <property type="term" value="F:histone H3K4 demethylase activity"/>
    <property type="evidence" value="ECO:0007669"/>
    <property type="project" value="TreeGrafter"/>
</dbReference>
<dbReference type="InterPro" id="IPR003347">
    <property type="entry name" value="JmjC_dom"/>
</dbReference>
<proteinExistence type="predicted"/>
<dbReference type="RefSeq" id="WP_132104198.1">
    <property type="nucleotide sequence ID" value="NZ_SMLB01000021.1"/>
</dbReference>
<accession>A0A4R5A886</accession>
<comment type="caution">
    <text evidence="6">The sequence shown here is derived from an EMBL/GenBank/DDBJ whole genome shotgun (WGS) entry which is preliminary data.</text>
</comment>
<protein>
    <recommendedName>
        <fullName evidence="5">JmjC domain-containing protein</fullName>
    </recommendedName>
</protein>
<dbReference type="PROSITE" id="PS51184">
    <property type="entry name" value="JMJC"/>
    <property type="match status" value="1"/>
</dbReference>
<reference evidence="6 7" key="1">
    <citation type="submission" date="2019-02" db="EMBL/GenBank/DDBJ databases">
        <title>Draft genome sequences of novel Actinobacteria.</title>
        <authorList>
            <person name="Sahin N."/>
            <person name="Ay H."/>
            <person name="Saygin H."/>
        </authorList>
    </citation>
    <scope>NUCLEOTIDE SEQUENCE [LARGE SCALE GENOMIC DNA]</scope>
    <source>
        <strain evidence="6 7">8K307</strain>
    </source>
</reference>
<dbReference type="SUPFAM" id="SSF51197">
    <property type="entry name" value="Clavaminate synthase-like"/>
    <property type="match status" value="1"/>
</dbReference>
<evidence type="ECO:0000313" key="7">
    <source>
        <dbReference type="Proteomes" id="UP000295217"/>
    </source>
</evidence>
<evidence type="ECO:0000259" key="5">
    <source>
        <dbReference type="PROSITE" id="PS51184"/>
    </source>
</evidence>
<name>A0A4R5A886_9ACTN</name>
<dbReference type="SMART" id="SM00558">
    <property type="entry name" value="JmjC"/>
    <property type="match status" value="1"/>
</dbReference>
<dbReference type="Gene3D" id="2.60.120.650">
    <property type="entry name" value="Cupin"/>
    <property type="match status" value="1"/>
</dbReference>
<feature type="domain" description="JmjC" evidence="5">
    <location>
        <begin position="116"/>
        <end position="262"/>
    </location>
</feature>
<evidence type="ECO:0000256" key="1">
    <source>
        <dbReference type="ARBA" id="ARBA00001954"/>
    </source>
</evidence>
<dbReference type="InterPro" id="IPR039994">
    <property type="entry name" value="NO66-like"/>
</dbReference>
<organism evidence="6 7">
    <name type="scientific">Jiangella aurantiaca</name>
    <dbReference type="NCBI Taxonomy" id="2530373"/>
    <lineage>
        <taxon>Bacteria</taxon>
        <taxon>Bacillati</taxon>
        <taxon>Actinomycetota</taxon>
        <taxon>Actinomycetes</taxon>
        <taxon>Jiangellales</taxon>
        <taxon>Jiangellaceae</taxon>
        <taxon>Jiangella</taxon>
    </lineage>
</organism>
<feature type="region of interest" description="Disordered" evidence="4">
    <location>
        <begin position="72"/>
        <end position="106"/>
    </location>
</feature>
<dbReference type="PANTHER" id="PTHR13096">
    <property type="entry name" value="MINA53 MYC INDUCED NUCLEAR ANTIGEN"/>
    <property type="match status" value="1"/>
</dbReference>
<dbReference type="OrthoDB" id="9764016at2"/>
<dbReference type="Proteomes" id="UP000295217">
    <property type="component" value="Unassembled WGS sequence"/>
</dbReference>
<feature type="compositionally biased region" description="Low complexity" evidence="4">
    <location>
        <begin position="89"/>
        <end position="106"/>
    </location>
</feature>
<dbReference type="Pfam" id="PF08007">
    <property type="entry name" value="JmjC_2"/>
    <property type="match status" value="1"/>
</dbReference>
<dbReference type="PANTHER" id="PTHR13096:SF9">
    <property type="entry name" value="BIFUNCTIONAL LYSINE-SPECIFIC DEMETHYLASE AND HISTIDYL-HYDROXYLASE"/>
    <property type="match status" value="1"/>
</dbReference>
<dbReference type="AlphaFoldDB" id="A0A4R5A886"/>
<dbReference type="GO" id="GO:0046872">
    <property type="term" value="F:metal ion binding"/>
    <property type="evidence" value="ECO:0007669"/>
    <property type="project" value="UniProtKB-KW"/>
</dbReference>
<keyword evidence="7" id="KW-1185">Reference proteome</keyword>
<gene>
    <name evidence="6" type="ORF">E1262_16315</name>
</gene>
<evidence type="ECO:0000256" key="2">
    <source>
        <dbReference type="ARBA" id="ARBA00022723"/>
    </source>
</evidence>
<evidence type="ECO:0000313" key="6">
    <source>
        <dbReference type="EMBL" id="TDD68363.1"/>
    </source>
</evidence>
<dbReference type="GO" id="GO:0051864">
    <property type="term" value="F:histone H3K36 demethylase activity"/>
    <property type="evidence" value="ECO:0007669"/>
    <property type="project" value="TreeGrafter"/>
</dbReference>